<organism evidence="1 2">
    <name type="scientific">Streptacidiphilus alkalitolerans</name>
    <dbReference type="NCBI Taxonomy" id="3342712"/>
    <lineage>
        <taxon>Bacteria</taxon>
        <taxon>Bacillati</taxon>
        <taxon>Actinomycetota</taxon>
        <taxon>Actinomycetes</taxon>
        <taxon>Kitasatosporales</taxon>
        <taxon>Streptomycetaceae</taxon>
        <taxon>Streptacidiphilus</taxon>
    </lineage>
</organism>
<keyword evidence="2" id="KW-1185">Reference proteome</keyword>
<name>A0ABV6VA62_9ACTN</name>
<sequence length="422" mass="45853">MSLLRRAIQPRETRLLTTSSSGAGDPWAIPSNGSLTYTPAGVPVTDETAMQLLAVAACVRILSQAVAGLPFDSIRMRGQLRETLSPPPTIIADPFGGATSTALLSRRVGFGQMMVSLLLRGNAYAVVVARDKLMRPLRVRVLHPDRVRCRFDKDGNRAYWVDRRKEDAEDMIHLVGISYPESPTGMSVITYARNSIGLGLAAEQFGSSFFGRGAHMTGVISVEADLDKPKARMMKEAFEASHSGLPNAHSIGVLSGGAKWTPISVTPEDAQFLGTRMAQNLDIAMLFGVPPHMLGQVDRTTSWGTGIEQQGLGFLRYSLAPWIGSFEDAWTMMLPRPQQAWFDADALLRTDTAGRWAVYQIARNIAGMTPDEIRQRENMPPLPDGLGQDPFAPLNSAHTTDPGWEPGQPEPGPEPAPPTKGK</sequence>
<accession>A0ABV6VA62</accession>
<gene>
    <name evidence="1" type="ORF">ACEZDG_14640</name>
</gene>
<dbReference type="Pfam" id="PF04860">
    <property type="entry name" value="Phage_portal"/>
    <property type="match status" value="1"/>
</dbReference>
<protein>
    <submittedName>
        <fullName evidence="1">Phage portal protein</fullName>
    </submittedName>
</protein>
<comment type="caution">
    <text evidence="1">The sequence shown here is derived from an EMBL/GenBank/DDBJ whole genome shotgun (WGS) entry which is preliminary data.</text>
</comment>
<evidence type="ECO:0000313" key="2">
    <source>
        <dbReference type="Proteomes" id="UP001592582"/>
    </source>
</evidence>
<reference evidence="1 2" key="1">
    <citation type="submission" date="2024-09" db="EMBL/GenBank/DDBJ databases">
        <authorList>
            <person name="Lee S.D."/>
        </authorList>
    </citation>
    <scope>NUCLEOTIDE SEQUENCE [LARGE SCALE GENOMIC DNA]</scope>
    <source>
        <strain evidence="1 2">N1-1</strain>
    </source>
</reference>
<dbReference type="InterPro" id="IPR006944">
    <property type="entry name" value="Phage/GTA_portal"/>
</dbReference>
<evidence type="ECO:0000313" key="1">
    <source>
        <dbReference type="EMBL" id="MFC1410503.1"/>
    </source>
</evidence>
<dbReference type="NCBIfam" id="TIGR01537">
    <property type="entry name" value="portal_HK97"/>
    <property type="match status" value="1"/>
</dbReference>
<dbReference type="Proteomes" id="UP001592582">
    <property type="component" value="Unassembled WGS sequence"/>
</dbReference>
<dbReference type="EMBL" id="JBHEZX010000005">
    <property type="protein sequence ID" value="MFC1410503.1"/>
    <property type="molecule type" value="Genomic_DNA"/>
</dbReference>
<proteinExistence type="predicted"/>
<dbReference type="InterPro" id="IPR006427">
    <property type="entry name" value="Portal_HK97"/>
</dbReference>